<dbReference type="OrthoDB" id="2425021at2759"/>
<sequence length="60" mass="7295">MKIMIYIRQLLVFGYKPHSNCVLLDQIWSQGIRDEKNIPDNFQIEEYYNIQFDNNNEDNI</sequence>
<accession>A0A9N9GHE9</accession>
<organism evidence="1 2">
    <name type="scientific">Cetraspora pellucida</name>
    <dbReference type="NCBI Taxonomy" id="1433469"/>
    <lineage>
        <taxon>Eukaryota</taxon>
        <taxon>Fungi</taxon>
        <taxon>Fungi incertae sedis</taxon>
        <taxon>Mucoromycota</taxon>
        <taxon>Glomeromycotina</taxon>
        <taxon>Glomeromycetes</taxon>
        <taxon>Diversisporales</taxon>
        <taxon>Gigasporaceae</taxon>
        <taxon>Cetraspora</taxon>
    </lineage>
</organism>
<comment type="caution">
    <text evidence="1">The sequence shown here is derived from an EMBL/GenBank/DDBJ whole genome shotgun (WGS) entry which is preliminary data.</text>
</comment>
<dbReference type="EMBL" id="CAJVQA010004592">
    <property type="protein sequence ID" value="CAG8602144.1"/>
    <property type="molecule type" value="Genomic_DNA"/>
</dbReference>
<name>A0A9N9GHE9_9GLOM</name>
<proteinExistence type="predicted"/>
<gene>
    <name evidence="1" type="ORF">CPELLU_LOCUS7046</name>
</gene>
<protein>
    <submittedName>
        <fullName evidence="1">12555_t:CDS:1</fullName>
    </submittedName>
</protein>
<keyword evidence="2" id="KW-1185">Reference proteome</keyword>
<evidence type="ECO:0000313" key="2">
    <source>
        <dbReference type="Proteomes" id="UP000789759"/>
    </source>
</evidence>
<dbReference type="Proteomes" id="UP000789759">
    <property type="component" value="Unassembled WGS sequence"/>
</dbReference>
<reference evidence="1" key="1">
    <citation type="submission" date="2021-06" db="EMBL/GenBank/DDBJ databases">
        <authorList>
            <person name="Kallberg Y."/>
            <person name="Tangrot J."/>
            <person name="Rosling A."/>
        </authorList>
    </citation>
    <scope>NUCLEOTIDE SEQUENCE</scope>
    <source>
        <strain evidence="1">FL966</strain>
    </source>
</reference>
<evidence type="ECO:0000313" key="1">
    <source>
        <dbReference type="EMBL" id="CAG8602144.1"/>
    </source>
</evidence>
<dbReference type="AlphaFoldDB" id="A0A9N9GHE9"/>